<keyword evidence="1" id="KW-1133">Transmembrane helix</keyword>
<dbReference type="EMBL" id="BT060756">
    <property type="protein sequence ID" value="ACN25453.1"/>
    <property type="molecule type" value="mRNA"/>
</dbReference>
<reference evidence="2" key="2">
    <citation type="submission" date="2012-06" db="EMBL/GenBank/DDBJ databases">
        <authorList>
            <person name="Yu Y."/>
            <person name="Currie J."/>
            <person name="Lomeli R."/>
            <person name="Angelova A."/>
            <person name="Collura K."/>
            <person name="Wissotski M."/>
            <person name="Campos D."/>
            <person name="Kudrna D."/>
            <person name="Golser W."/>
            <person name="Ashely E."/>
            <person name="Descour A."/>
            <person name="Fernandes J."/>
            <person name="Soderlund C."/>
            <person name="Walbot V."/>
        </authorList>
    </citation>
    <scope>NUCLEOTIDE SEQUENCE</scope>
    <source>
        <strain evidence="2">B73</strain>
    </source>
</reference>
<feature type="transmembrane region" description="Helical" evidence="1">
    <location>
        <begin position="107"/>
        <end position="129"/>
    </location>
</feature>
<accession>C0HEK0</accession>
<organism evidence="2">
    <name type="scientific">Zea mays</name>
    <name type="common">Maize</name>
    <dbReference type="NCBI Taxonomy" id="4577"/>
    <lineage>
        <taxon>Eukaryota</taxon>
        <taxon>Viridiplantae</taxon>
        <taxon>Streptophyta</taxon>
        <taxon>Embryophyta</taxon>
        <taxon>Tracheophyta</taxon>
        <taxon>Spermatophyta</taxon>
        <taxon>Magnoliopsida</taxon>
        <taxon>Liliopsida</taxon>
        <taxon>Poales</taxon>
        <taxon>Poaceae</taxon>
        <taxon>PACMAD clade</taxon>
        <taxon>Panicoideae</taxon>
        <taxon>Andropogonodae</taxon>
        <taxon>Andropogoneae</taxon>
        <taxon>Tripsacinae</taxon>
        <taxon>Zea</taxon>
    </lineage>
</organism>
<evidence type="ECO:0000313" key="2">
    <source>
        <dbReference type="EMBL" id="ACN25453.1"/>
    </source>
</evidence>
<evidence type="ECO:0000256" key="1">
    <source>
        <dbReference type="SAM" id="Phobius"/>
    </source>
</evidence>
<feature type="transmembrane region" description="Helical" evidence="1">
    <location>
        <begin position="71"/>
        <end position="87"/>
    </location>
</feature>
<name>C0HEK0_MAIZE</name>
<proteinExistence type="evidence at transcript level"/>
<dbReference type="AlphaFoldDB" id="C0HEK0"/>
<keyword evidence="1" id="KW-0472">Membrane</keyword>
<reference evidence="2" key="1">
    <citation type="journal article" date="2009" name="PLoS Genet.">
        <title>Sequencing, mapping, and analysis of 27,455 maize full-length cDNAs.</title>
        <authorList>
            <person name="Soderlund C."/>
            <person name="Descour A."/>
            <person name="Kudrna D."/>
            <person name="Bomhoff M."/>
            <person name="Boyd L."/>
            <person name="Currie J."/>
            <person name="Angelova A."/>
            <person name="Collura K."/>
            <person name="Wissotski M."/>
            <person name="Ashley E."/>
            <person name="Morrow D."/>
            <person name="Fernandes J."/>
            <person name="Walbot V."/>
            <person name="Yu Y."/>
        </authorList>
    </citation>
    <scope>NUCLEOTIDE SEQUENCE</scope>
    <source>
        <strain evidence="2">B73</strain>
    </source>
</reference>
<keyword evidence="1" id="KW-0812">Transmembrane</keyword>
<sequence>MVGSSTAHDSCWMDIRCCCVHMAYDLTQCAEPALQLHHLGAQHRVLSCCCRVVLAGHVQCYHELLFRRPQLVHLFVLFCFILYRRRFNYSDINATSGRRRRKKMIDIYMTVLILPRQPMNWCGIFFPFFPFFEKDFDGGTSCIVLCLGWNGLL</sequence>
<protein>
    <submittedName>
        <fullName evidence="2">Uncharacterized protein</fullName>
    </submittedName>
</protein>